<evidence type="ECO:0000313" key="5">
    <source>
        <dbReference type="Proteomes" id="UP000630887"/>
    </source>
</evidence>
<dbReference type="PANTHER" id="PTHR24201">
    <property type="entry name" value="ANK_REP_REGION DOMAIN-CONTAINING PROTEIN"/>
    <property type="match status" value="1"/>
</dbReference>
<gene>
    <name evidence="4" type="ORF">Cco03nite_38180</name>
</gene>
<feature type="repeat" description="ANK" evidence="3">
    <location>
        <begin position="349"/>
        <end position="381"/>
    </location>
</feature>
<dbReference type="Gene3D" id="1.25.40.20">
    <property type="entry name" value="Ankyrin repeat-containing domain"/>
    <property type="match status" value="1"/>
</dbReference>
<proteinExistence type="predicted"/>
<evidence type="ECO:0000256" key="1">
    <source>
        <dbReference type="ARBA" id="ARBA00022737"/>
    </source>
</evidence>
<sequence length="387" mass="41564">MADAGPGLGGWWVPLHHPTPAVVAECTRLREAGDWAGACRAAGLIPGVDLAAVAADHGRAVARRIQDDLAQLAPDLLRIHLSDGYHFRRGWPGAVLTDLAETPAGPEIEPVPLPDGPVVLAITPPTRDRADGAGARLRVLTPDQVTRIWTAVPEWCWRADADDARGDAYRKGHPQAGRDMSALRNGLMSRHQLHPLTFDSLYPDEVRTPPEGGRDFPAVRVRCATVWHEVQVVGGNLIAREHTEQEIRRELALGAFGGPVNGCAAALRTWRTGLGRLPKRLRWQREFFFRCAREGRGDVVLAMLDAGFDPAVVDGGGATLLHLLSGLDHERVLPKLLAAGLPVDGRDKLGSTPLHHARDAGAEDVIAALLAAGADPGIPDRHGKLPV</sequence>
<dbReference type="PROSITE" id="PS50088">
    <property type="entry name" value="ANK_REPEAT"/>
    <property type="match status" value="1"/>
</dbReference>
<dbReference type="SUPFAM" id="SSF48403">
    <property type="entry name" value="Ankyrin repeat"/>
    <property type="match status" value="1"/>
</dbReference>
<accession>A0A8J3KR46</accession>
<dbReference type="InterPro" id="IPR036770">
    <property type="entry name" value="Ankyrin_rpt-contain_sf"/>
</dbReference>
<comment type="caution">
    <text evidence="4">The sequence shown here is derived from an EMBL/GenBank/DDBJ whole genome shotgun (WGS) entry which is preliminary data.</text>
</comment>
<keyword evidence="2 3" id="KW-0040">ANK repeat</keyword>
<evidence type="ECO:0000256" key="2">
    <source>
        <dbReference type="ARBA" id="ARBA00023043"/>
    </source>
</evidence>
<evidence type="ECO:0000256" key="3">
    <source>
        <dbReference type="PROSITE-ProRule" id="PRU00023"/>
    </source>
</evidence>
<keyword evidence="1" id="KW-0677">Repeat</keyword>
<keyword evidence="5" id="KW-1185">Reference proteome</keyword>
<dbReference type="InterPro" id="IPR050776">
    <property type="entry name" value="Ank_Repeat/CDKN_Inhibitor"/>
</dbReference>
<dbReference type="Proteomes" id="UP000630887">
    <property type="component" value="Unassembled WGS sequence"/>
</dbReference>
<reference evidence="4 5" key="1">
    <citation type="submission" date="2021-01" db="EMBL/GenBank/DDBJ databases">
        <title>Whole genome shotgun sequence of Catellatospora coxensis NBRC 107359.</title>
        <authorList>
            <person name="Komaki H."/>
            <person name="Tamura T."/>
        </authorList>
    </citation>
    <scope>NUCLEOTIDE SEQUENCE [LARGE SCALE GENOMIC DNA]</scope>
    <source>
        <strain evidence="4 5">NBRC 107359</strain>
    </source>
</reference>
<name>A0A8J3KR46_9ACTN</name>
<dbReference type="InterPro" id="IPR002110">
    <property type="entry name" value="Ankyrin_rpt"/>
</dbReference>
<dbReference type="SMART" id="SM00248">
    <property type="entry name" value="ANK"/>
    <property type="match status" value="3"/>
</dbReference>
<dbReference type="PROSITE" id="PS50297">
    <property type="entry name" value="ANK_REP_REGION"/>
    <property type="match status" value="1"/>
</dbReference>
<dbReference type="AlphaFoldDB" id="A0A8J3KR46"/>
<evidence type="ECO:0008006" key="6">
    <source>
        <dbReference type="Google" id="ProtNLM"/>
    </source>
</evidence>
<dbReference type="Pfam" id="PF12796">
    <property type="entry name" value="Ank_2"/>
    <property type="match status" value="1"/>
</dbReference>
<organism evidence="4 5">
    <name type="scientific">Catellatospora coxensis</name>
    <dbReference type="NCBI Taxonomy" id="310354"/>
    <lineage>
        <taxon>Bacteria</taxon>
        <taxon>Bacillati</taxon>
        <taxon>Actinomycetota</taxon>
        <taxon>Actinomycetes</taxon>
        <taxon>Micromonosporales</taxon>
        <taxon>Micromonosporaceae</taxon>
        <taxon>Catellatospora</taxon>
    </lineage>
</organism>
<dbReference type="RefSeq" id="WP_203693459.1">
    <property type="nucleotide sequence ID" value="NZ_BAAALC010000005.1"/>
</dbReference>
<evidence type="ECO:0000313" key="4">
    <source>
        <dbReference type="EMBL" id="GIG07118.1"/>
    </source>
</evidence>
<protein>
    <recommendedName>
        <fullName evidence="6">Ankyrin repeat protein</fullName>
    </recommendedName>
</protein>
<dbReference type="PANTHER" id="PTHR24201:SF16">
    <property type="entry name" value="ANKYRIN-1-LIKE-RELATED"/>
    <property type="match status" value="1"/>
</dbReference>
<dbReference type="EMBL" id="BONI01000030">
    <property type="protein sequence ID" value="GIG07118.1"/>
    <property type="molecule type" value="Genomic_DNA"/>
</dbReference>